<sequence>MASFQQASNALCTSHSLSIIFLPLALCRRSLPPTPVDLISHIFSKSQPERAFLAVLSHINFANTQLSTSKRQSLRIRSGAHSLVSHHHQCRSSTLSRPSASTQPPAGRGR</sequence>
<protein>
    <submittedName>
        <fullName evidence="2">Uncharacterized protein</fullName>
    </submittedName>
</protein>
<accession>A0A550CQE7</accession>
<gene>
    <name evidence="2" type="ORF">BD626DRAFT_581730</name>
</gene>
<reference evidence="2 3" key="1">
    <citation type="journal article" date="2019" name="New Phytol.">
        <title>Comparative genomics reveals unique wood-decay strategies and fruiting body development in the Schizophyllaceae.</title>
        <authorList>
            <person name="Almasi E."/>
            <person name="Sahu N."/>
            <person name="Krizsan K."/>
            <person name="Balint B."/>
            <person name="Kovacs G.M."/>
            <person name="Kiss B."/>
            <person name="Cseklye J."/>
            <person name="Drula E."/>
            <person name="Henrissat B."/>
            <person name="Nagy I."/>
            <person name="Chovatia M."/>
            <person name="Adam C."/>
            <person name="LaButti K."/>
            <person name="Lipzen A."/>
            <person name="Riley R."/>
            <person name="Grigoriev I.V."/>
            <person name="Nagy L.G."/>
        </authorList>
    </citation>
    <scope>NUCLEOTIDE SEQUENCE [LARGE SCALE GENOMIC DNA]</scope>
    <source>
        <strain evidence="2 3">NL-1724</strain>
    </source>
</reference>
<feature type="compositionally biased region" description="Polar residues" evidence="1">
    <location>
        <begin position="91"/>
        <end position="104"/>
    </location>
</feature>
<keyword evidence="3" id="KW-1185">Reference proteome</keyword>
<evidence type="ECO:0000313" key="2">
    <source>
        <dbReference type="EMBL" id="TRM66994.1"/>
    </source>
</evidence>
<dbReference type="Proteomes" id="UP000320762">
    <property type="component" value="Unassembled WGS sequence"/>
</dbReference>
<proteinExistence type="predicted"/>
<evidence type="ECO:0000313" key="3">
    <source>
        <dbReference type="Proteomes" id="UP000320762"/>
    </source>
</evidence>
<feature type="region of interest" description="Disordered" evidence="1">
    <location>
        <begin position="81"/>
        <end position="110"/>
    </location>
</feature>
<name>A0A550CQE7_9AGAR</name>
<dbReference type="EMBL" id="VDMD01000003">
    <property type="protein sequence ID" value="TRM66994.1"/>
    <property type="molecule type" value="Genomic_DNA"/>
</dbReference>
<evidence type="ECO:0000256" key="1">
    <source>
        <dbReference type="SAM" id="MobiDB-lite"/>
    </source>
</evidence>
<dbReference type="AlphaFoldDB" id="A0A550CQE7"/>
<comment type="caution">
    <text evidence="2">The sequence shown here is derived from an EMBL/GenBank/DDBJ whole genome shotgun (WGS) entry which is preliminary data.</text>
</comment>
<organism evidence="2 3">
    <name type="scientific">Schizophyllum amplum</name>
    <dbReference type="NCBI Taxonomy" id="97359"/>
    <lineage>
        <taxon>Eukaryota</taxon>
        <taxon>Fungi</taxon>
        <taxon>Dikarya</taxon>
        <taxon>Basidiomycota</taxon>
        <taxon>Agaricomycotina</taxon>
        <taxon>Agaricomycetes</taxon>
        <taxon>Agaricomycetidae</taxon>
        <taxon>Agaricales</taxon>
        <taxon>Schizophyllaceae</taxon>
        <taxon>Schizophyllum</taxon>
    </lineage>
</organism>